<evidence type="ECO:0000256" key="10">
    <source>
        <dbReference type="SAM" id="Phobius"/>
    </source>
</evidence>
<keyword evidence="7 10" id="KW-1133">Transmembrane helix</keyword>
<dbReference type="Pfam" id="PF01580">
    <property type="entry name" value="FtsK_SpoIIIE"/>
    <property type="match status" value="2"/>
</dbReference>
<keyword evidence="3 10" id="KW-0812">Transmembrane</keyword>
<comment type="subcellular location">
    <subcellularLocation>
        <location evidence="1">Cell membrane</location>
        <topology evidence="1">Multi-pass membrane protein</topology>
    </subcellularLocation>
</comment>
<dbReference type="NCBIfam" id="TIGR03925">
    <property type="entry name" value="T7SS_EccC_b"/>
    <property type="match status" value="1"/>
</dbReference>
<evidence type="ECO:0000259" key="11">
    <source>
        <dbReference type="PROSITE" id="PS50901"/>
    </source>
</evidence>
<dbReference type="InterPro" id="IPR002543">
    <property type="entry name" value="FtsK_dom"/>
</dbReference>
<dbReference type="InterPro" id="IPR023836">
    <property type="entry name" value="EccCa-like_Actinobacteria"/>
</dbReference>
<comment type="caution">
    <text evidence="12">The sequence shown here is derived from an EMBL/GenBank/DDBJ whole genome shotgun (WGS) entry which is preliminary data.</text>
</comment>
<evidence type="ECO:0000313" key="13">
    <source>
        <dbReference type="Proteomes" id="UP000178953"/>
    </source>
</evidence>
<feature type="transmembrane region" description="Helical" evidence="10">
    <location>
        <begin position="36"/>
        <end position="56"/>
    </location>
</feature>
<dbReference type="InterPro" id="IPR023837">
    <property type="entry name" value="EccCb-like_Actinobacteria"/>
</dbReference>
<evidence type="ECO:0000256" key="2">
    <source>
        <dbReference type="ARBA" id="ARBA00022475"/>
    </source>
</evidence>
<name>A0A1E8PWV9_9MYCO</name>
<dbReference type="InterPro" id="IPR050206">
    <property type="entry name" value="FtsK/SpoIIIE/SftA"/>
</dbReference>
<organism evidence="12 13">
    <name type="scientific">Mycolicibacterium grossiae</name>
    <dbReference type="NCBI Taxonomy" id="1552759"/>
    <lineage>
        <taxon>Bacteria</taxon>
        <taxon>Bacillati</taxon>
        <taxon>Actinomycetota</taxon>
        <taxon>Actinomycetes</taxon>
        <taxon>Mycobacteriales</taxon>
        <taxon>Mycobacteriaceae</taxon>
        <taxon>Mycolicibacterium</taxon>
    </lineage>
</organism>
<accession>A0A1E8PWV9</accession>
<dbReference type="GO" id="GO:0005524">
    <property type="term" value="F:ATP binding"/>
    <property type="evidence" value="ECO:0007669"/>
    <property type="project" value="UniProtKB-UniRule"/>
</dbReference>
<dbReference type="InterPro" id="IPR027417">
    <property type="entry name" value="P-loop_NTPase"/>
</dbReference>
<keyword evidence="4" id="KW-0677">Repeat</keyword>
<evidence type="ECO:0000256" key="6">
    <source>
        <dbReference type="ARBA" id="ARBA00022840"/>
    </source>
</evidence>
<evidence type="ECO:0000256" key="1">
    <source>
        <dbReference type="ARBA" id="ARBA00004651"/>
    </source>
</evidence>
<feature type="domain" description="FtsK" evidence="11">
    <location>
        <begin position="368"/>
        <end position="568"/>
    </location>
</feature>
<dbReference type="PANTHER" id="PTHR22683">
    <property type="entry name" value="SPORULATION PROTEIN RELATED"/>
    <property type="match status" value="1"/>
</dbReference>
<dbReference type="Proteomes" id="UP000178953">
    <property type="component" value="Unassembled WGS sequence"/>
</dbReference>
<feature type="binding site" evidence="9">
    <location>
        <begin position="974"/>
        <end position="981"/>
    </location>
    <ligand>
        <name>ATP</name>
        <dbReference type="ChEBI" id="CHEBI:30616"/>
    </ligand>
</feature>
<evidence type="ECO:0000256" key="9">
    <source>
        <dbReference type="PROSITE-ProRule" id="PRU00289"/>
    </source>
</evidence>
<dbReference type="Gene3D" id="3.40.50.300">
    <property type="entry name" value="P-loop containing nucleotide triphosphate hydrolases"/>
    <property type="match status" value="3"/>
</dbReference>
<evidence type="ECO:0000256" key="7">
    <source>
        <dbReference type="ARBA" id="ARBA00022989"/>
    </source>
</evidence>
<evidence type="ECO:0000256" key="8">
    <source>
        <dbReference type="ARBA" id="ARBA00023136"/>
    </source>
</evidence>
<reference evidence="12 13" key="1">
    <citation type="submission" date="2016-09" db="EMBL/GenBank/DDBJ databases">
        <title>genome sequence of Mycobacterium sp. 739 SCH.</title>
        <authorList>
            <person name="Greninger A.L."/>
            <person name="Qin X."/>
            <person name="Jerome K."/>
            <person name="Vora S."/>
            <person name="Quinn K."/>
        </authorList>
    </citation>
    <scope>NUCLEOTIDE SEQUENCE [LARGE SCALE GENOMIC DNA]</scope>
    <source>
        <strain evidence="12 13">SCH</strain>
    </source>
</reference>
<keyword evidence="8 10" id="KW-0472">Membrane</keyword>
<evidence type="ECO:0000256" key="5">
    <source>
        <dbReference type="ARBA" id="ARBA00022741"/>
    </source>
</evidence>
<feature type="binding site" evidence="9">
    <location>
        <begin position="391"/>
        <end position="398"/>
    </location>
    <ligand>
        <name>ATP</name>
        <dbReference type="ChEBI" id="CHEBI:30616"/>
    </ligand>
</feature>
<dbReference type="PROSITE" id="PS50901">
    <property type="entry name" value="FTSK"/>
    <property type="match status" value="3"/>
</dbReference>
<feature type="transmembrane region" description="Helical" evidence="10">
    <location>
        <begin position="68"/>
        <end position="86"/>
    </location>
</feature>
<dbReference type="EMBL" id="MCHX01000095">
    <property type="protein sequence ID" value="OFJ50793.1"/>
    <property type="molecule type" value="Genomic_DNA"/>
</dbReference>
<dbReference type="PANTHER" id="PTHR22683:SF1">
    <property type="entry name" value="TYPE VII SECRETION SYSTEM PROTEIN ESSC"/>
    <property type="match status" value="1"/>
</dbReference>
<keyword evidence="13" id="KW-1185">Reference proteome</keyword>
<evidence type="ECO:0000256" key="4">
    <source>
        <dbReference type="ARBA" id="ARBA00022737"/>
    </source>
</evidence>
<keyword evidence="5 9" id="KW-0547">Nucleotide-binding</keyword>
<evidence type="ECO:0000256" key="3">
    <source>
        <dbReference type="ARBA" id="ARBA00022692"/>
    </source>
</evidence>
<feature type="binding site" evidence="9">
    <location>
        <begin position="715"/>
        <end position="722"/>
    </location>
    <ligand>
        <name>ATP</name>
        <dbReference type="ChEBI" id="CHEBI:30616"/>
    </ligand>
</feature>
<feature type="domain" description="FtsK" evidence="11">
    <location>
        <begin position="696"/>
        <end position="867"/>
    </location>
</feature>
<dbReference type="SUPFAM" id="SSF52540">
    <property type="entry name" value="P-loop containing nucleoside triphosphate hydrolases"/>
    <property type="match status" value="3"/>
</dbReference>
<dbReference type="AlphaFoldDB" id="A0A1E8PWV9"/>
<sequence>MELIRPGRLPGPPIDEGDVVLDAPPELPRATPTSPLARVLPVVMLVAALGMAALFLTSGQASRGPLALLLPVMMGVSALGSVAYGMRGTRRVAELQESRATYLRYVDAVDDAVARTAERQRVREHWEHPDPRTLWSVVGGRRTWERRAADPDFCHVRIGLGHRPLSTTLVPTPRPDGDPLTAAAVERLTAERATVAELPVTVDLRAHGRLTSSRDLARALLCQLAVFHHPADVRIRGPLTPEWDWLKWLPHQRDAGARQTAAAHTVVVIDGGPVPDDADDVTVLAIADHDDPWPAVVSLDALSRPAALACARRLAALDPYGAARLATAPRWADLVGVGDPARLDPVLAWRPRLGRSRLRVPIGVTDDGRPVDLDLKEAAHGGMGPHGLCIGATGSGKSELLRTLALGLVATHSPDALNLALIDFKGGATFHGFEGLRHVAAVITNLADEAHLVTRMRDALSGEMTRRQELLRTSGAFAGIADYDRARAAGVALPPLPVLLIVVDEFSELLTQQPDLAELFVAIGRLGRSLGMHLLLASQRLDEGRLRGLESHLSYRIALKTFSAAESRAVLGSTDAHTLPHRPGLAYLKTADGDLTRFRAAYVSDGVEVDDGASARSARPTLFTAAPPADGEAVRRSADTVLATVLSRLAGRGRPAHRVWSPPLDAAPPLGTLLDDAGLPDLVVPIGLLDKPFEQRRDVLIADLRGAGGNVAVVGGPRSGKTTAVLTLLLALAARHAARDVRIYALDFGDGALGATAALPHVGAVAGRSRPALARRIVGYVEQLVRQRQTDGGDDGGHVLLVVDGWAAARRDVDGLEEAVTALAGHGLAVGVHVVLTTARWADLRPALKDQLATRIELRLGDPAESELHRIAARTLADRPAGHGITRAGHEFVVATPQLGDGDEVDRAFAAVAERSVREHGPWRAPRVRLLPTRVDYVDVSGAPAGAVPFGIGDAELLPVALDVSRHPHLLVLGDGGCGRSAVLRTVLRGVGGGRLLVVDPRRTHLGLVDGPDVAYATSAAVARDHVDALAALLRTRLPGPEVSQRQLRDRSWWSGPEAWVVVDDYDLLADAATGNPLSGLTELLPHAVDVGLHVILARRAGGAARAMFDPVLSRLRDLGAAGFAMSARPDEGPLFGSVRPAAQPPGRGTLVRPGHPDQLVQVAWTDPP</sequence>
<keyword evidence="2" id="KW-1003">Cell membrane</keyword>
<protein>
    <recommendedName>
        <fullName evidence="11">FtsK domain-containing protein</fullName>
    </recommendedName>
</protein>
<keyword evidence="6 9" id="KW-0067">ATP-binding</keyword>
<dbReference type="GO" id="GO:0003677">
    <property type="term" value="F:DNA binding"/>
    <property type="evidence" value="ECO:0007669"/>
    <property type="project" value="InterPro"/>
</dbReference>
<proteinExistence type="predicted"/>
<dbReference type="OrthoDB" id="9807790at2"/>
<dbReference type="GO" id="GO:0005886">
    <property type="term" value="C:plasma membrane"/>
    <property type="evidence" value="ECO:0007669"/>
    <property type="project" value="UniProtKB-SubCell"/>
</dbReference>
<feature type="domain" description="FtsK" evidence="11">
    <location>
        <begin position="957"/>
        <end position="1135"/>
    </location>
</feature>
<dbReference type="NCBIfam" id="TIGR03924">
    <property type="entry name" value="T7SS_EccC_a"/>
    <property type="match status" value="1"/>
</dbReference>
<dbReference type="InterPro" id="IPR003593">
    <property type="entry name" value="AAA+_ATPase"/>
</dbReference>
<dbReference type="SMART" id="SM00382">
    <property type="entry name" value="AAA"/>
    <property type="match status" value="3"/>
</dbReference>
<evidence type="ECO:0000313" key="12">
    <source>
        <dbReference type="EMBL" id="OFJ50793.1"/>
    </source>
</evidence>
<gene>
    <name evidence="12" type="ORF">BEL07_26315</name>
</gene>